<reference evidence="2 3" key="2">
    <citation type="journal article" date="2017" name="Front. Plant Sci.">
        <title>Gene Classification and Mining of Molecular Markers Useful in Red Clover (Trifolium pratense) Breeding.</title>
        <authorList>
            <person name="Istvanek J."/>
            <person name="Dluhosova J."/>
            <person name="Dluhos P."/>
            <person name="Patkova L."/>
            <person name="Nedelnik J."/>
            <person name="Repkova J."/>
        </authorList>
    </citation>
    <scope>NUCLEOTIDE SEQUENCE [LARGE SCALE GENOMIC DNA]</scope>
    <source>
        <strain evidence="3">cv. Tatra</strain>
        <tissue evidence="2">Young leaves</tissue>
    </source>
</reference>
<dbReference type="InterPro" id="IPR000375">
    <property type="entry name" value="Dynamin_stalk"/>
</dbReference>
<evidence type="ECO:0000313" key="2">
    <source>
        <dbReference type="EMBL" id="PNX90358.1"/>
    </source>
</evidence>
<dbReference type="STRING" id="57577.A0A2K3MHV0"/>
<comment type="caution">
    <text evidence="2">The sequence shown here is derived from an EMBL/GenBank/DDBJ whole genome shotgun (WGS) entry which is preliminary data.</text>
</comment>
<feature type="domain" description="Dynamin stalk" evidence="1">
    <location>
        <begin position="281"/>
        <end position="356"/>
    </location>
</feature>
<dbReference type="AlphaFoldDB" id="A0A2K3MHV0"/>
<dbReference type="EMBL" id="ASHM01062573">
    <property type="protein sequence ID" value="PNX90358.1"/>
    <property type="molecule type" value="Genomic_DNA"/>
</dbReference>
<dbReference type="Proteomes" id="UP000236291">
    <property type="component" value="Unassembled WGS sequence"/>
</dbReference>
<organism evidence="2 3">
    <name type="scientific">Trifolium pratense</name>
    <name type="common">Red clover</name>
    <dbReference type="NCBI Taxonomy" id="57577"/>
    <lineage>
        <taxon>Eukaryota</taxon>
        <taxon>Viridiplantae</taxon>
        <taxon>Streptophyta</taxon>
        <taxon>Embryophyta</taxon>
        <taxon>Tracheophyta</taxon>
        <taxon>Spermatophyta</taxon>
        <taxon>Magnoliopsida</taxon>
        <taxon>eudicotyledons</taxon>
        <taxon>Gunneridae</taxon>
        <taxon>Pentapetalae</taxon>
        <taxon>rosids</taxon>
        <taxon>fabids</taxon>
        <taxon>Fabales</taxon>
        <taxon>Fabaceae</taxon>
        <taxon>Papilionoideae</taxon>
        <taxon>50 kb inversion clade</taxon>
        <taxon>NPAAA clade</taxon>
        <taxon>Hologalegina</taxon>
        <taxon>IRL clade</taxon>
        <taxon>Trifolieae</taxon>
        <taxon>Trifolium</taxon>
    </lineage>
</organism>
<feature type="non-terminal residue" evidence="2">
    <location>
        <position position="388"/>
    </location>
</feature>
<evidence type="ECO:0000313" key="3">
    <source>
        <dbReference type="Proteomes" id="UP000236291"/>
    </source>
</evidence>
<proteinExistence type="predicted"/>
<gene>
    <name evidence="2" type="ORF">L195_g046482</name>
</gene>
<dbReference type="Pfam" id="PF01031">
    <property type="entry name" value="Dynamin_M"/>
    <property type="match status" value="1"/>
</dbReference>
<sequence>MATNDNPMKILKILSALEVEEKMERGLCLLCDELFTPDHAKHKRIRFKVIEMDEVDVEPESEASSKNNMKYSTHNLQIDFQQKESVAHNDDTSKAAVNDADDFANFHQPVDVISVDPMPMIVDEQEKMISLIVDVSTNSAISQPCYDILSSAKFLPHQVSVDPLADTIETSHFMSFNQPLSHYVLLTGKDFQPLSQICELSPPPPKPPDGVGVVTPMSSLNLSLLVTTAKHFSILQTSLQLFDEMPECHKTVCSAIINRCMDNEQVLAYGLFKDMHKMHNTPRDFEEYPEEKHMHCTTRLVEMLHLCASNFGNCVESDPKKNFLIEEIKVLEEAKCIGLPNFMPRAAFLYLLQRKLGVSTRRAGEELIAKKKNSIQHVMEVDECGKAK</sequence>
<evidence type="ECO:0000259" key="1">
    <source>
        <dbReference type="Pfam" id="PF01031"/>
    </source>
</evidence>
<reference evidence="2 3" key="1">
    <citation type="journal article" date="2014" name="Am. J. Bot.">
        <title>Genome assembly and annotation for red clover (Trifolium pratense; Fabaceae).</title>
        <authorList>
            <person name="Istvanek J."/>
            <person name="Jaros M."/>
            <person name="Krenek A."/>
            <person name="Repkova J."/>
        </authorList>
    </citation>
    <scope>NUCLEOTIDE SEQUENCE [LARGE SCALE GENOMIC DNA]</scope>
    <source>
        <strain evidence="3">cv. Tatra</strain>
        <tissue evidence="2">Young leaves</tissue>
    </source>
</reference>
<protein>
    <submittedName>
        <fullName evidence="2">Dynamin-related protein 4c-like</fullName>
    </submittedName>
</protein>
<accession>A0A2K3MHV0</accession>
<name>A0A2K3MHV0_TRIPR</name>